<feature type="transmembrane region" description="Helical" evidence="7">
    <location>
        <begin position="216"/>
        <end position="235"/>
    </location>
</feature>
<dbReference type="EMBL" id="AFHQ01000029">
    <property type="protein sequence ID" value="EGK60619.1"/>
    <property type="molecule type" value="Genomic_DNA"/>
</dbReference>
<sequence length="451" mass="48747">MENREVIGGIMEIETIKNASQDSNKMLNHKMKVLLDIGQTLMENGADCARIVRDMRRAAVHLRIPAEQIQSHVTYTTLMLCVSDGERSFTQFRKCLKHGVNLAVLAAVSKLTWRILRGNTPLAPIENAINRIRERPLCYPDWIIALGAAVGSGGSCKLFGGSWLEALVATIAALMGFIAHRMSTKYAFNPYACAMITGFVATVAAWIIPAALGLPIMWYALVACTIFLMPGFPSINAASDTLNRFTTSGMTRAMDTMLIIGGMTFGIAFAILVAGVHNISDVHIQPTDTYLNQAIAAILAAGGFSVMFNTPKKLLAVVALEGIVTMLIRNVIMLEFGLPQAIGSFVAAAVVGIAALKIIHIVHTPNTLLIIPPVIPLIPCVLLYRLLFAVLHIHTISAGELLDALRFGVDGMTIILAVVVGVSIPNIFIQKRIEAQQQREIDAIIAARADT</sequence>
<dbReference type="Proteomes" id="UP000004067">
    <property type="component" value="Unassembled WGS sequence"/>
</dbReference>
<keyword evidence="5 7" id="KW-0472">Membrane</keyword>
<keyword evidence="4 7" id="KW-1133">Transmembrane helix</keyword>
<evidence type="ECO:0000256" key="3">
    <source>
        <dbReference type="ARBA" id="ARBA00022692"/>
    </source>
</evidence>
<keyword evidence="2" id="KW-1003">Cell membrane</keyword>
<feature type="transmembrane region" description="Helical" evidence="7">
    <location>
        <begin position="191"/>
        <end position="210"/>
    </location>
</feature>
<evidence type="ECO:0000256" key="4">
    <source>
        <dbReference type="ARBA" id="ARBA00022989"/>
    </source>
</evidence>
<comment type="similarity">
    <text evidence="6">Belongs to the ThrE exporter (TC 2.A.79) family.</text>
</comment>
<dbReference type="STRING" id="888060.HMPREF9081_0999"/>
<protein>
    <submittedName>
        <fullName evidence="10">MutG family lantibiotic protection ABC superfamily ATP binding cassette transporter permease protein</fullName>
    </submittedName>
</protein>
<proteinExistence type="inferred from homology"/>
<dbReference type="InterPro" id="IPR050539">
    <property type="entry name" value="ThrE_Dicarb/AminoAcid_Exp"/>
</dbReference>
<dbReference type="InterPro" id="IPR010619">
    <property type="entry name" value="ThrE-like_N"/>
</dbReference>
<dbReference type="PANTHER" id="PTHR34390">
    <property type="entry name" value="UPF0442 PROTEIN YJJB-RELATED"/>
    <property type="match status" value="1"/>
</dbReference>
<dbReference type="PANTHER" id="PTHR34390:SF2">
    <property type="entry name" value="SUCCINATE TRANSPORTER SUBUNIT YJJP-RELATED"/>
    <property type="match status" value="1"/>
</dbReference>
<feature type="transmembrane region" description="Helical" evidence="7">
    <location>
        <begin position="158"/>
        <end position="179"/>
    </location>
</feature>
<evidence type="ECO:0000256" key="5">
    <source>
        <dbReference type="ARBA" id="ARBA00023136"/>
    </source>
</evidence>
<evidence type="ECO:0000256" key="1">
    <source>
        <dbReference type="ARBA" id="ARBA00004651"/>
    </source>
</evidence>
<reference evidence="10 11" key="1">
    <citation type="submission" date="2011-04" db="EMBL/GenBank/DDBJ databases">
        <authorList>
            <person name="Muzny D."/>
            <person name="Qin X."/>
            <person name="Deng J."/>
            <person name="Jiang H."/>
            <person name="Liu Y."/>
            <person name="Qu J."/>
            <person name="Song X.-Z."/>
            <person name="Zhang L."/>
            <person name="Thornton R."/>
            <person name="Coyle M."/>
            <person name="Francisco L."/>
            <person name="Jackson L."/>
            <person name="Javaid M."/>
            <person name="Korchina V."/>
            <person name="Kovar C."/>
            <person name="Mata R."/>
            <person name="Mathew T."/>
            <person name="Ngo R."/>
            <person name="Nguyen L."/>
            <person name="Nguyen N."/>
            <person name="Okwuonu G."/>
            <person name="Ongeri F."/>
            <person name="Pham C."/>
            <person name="Simmons D."/>
            <person name="Wilczek-Boney K."/>
            <person name="Hale W."/>
            <person name="Jakkamsetti A."/>
            <person name="Pham P."/>
            <person name="Ruth R."/>
            <person name="San Lucas F."/>
            <person name="Warren J."/>
            <person name="Zhang J."/>
            <person name="Zhao Z."/>
            <person name="Zhou C."/>
            <person name="Zhu D."/>
            <person name="Lee S."/>
            <person name="Bess C."/>
            <person name="Blankenburg K."/>
            <person name="Forbes L."/>
            <person name="Fu Q."/>
            <person name="Gubbala S."/>
            <person name="Hirani K."/>
            <person name="Jayaseelan J.C."/>
            <person name="Lara F."/>
            <person name="Munidasa M."/>
            <person name="Palculict T."/>
            <person name="Patil S."/>
            <person name="Pu L.-L."/>
            <person name="Saada N."/>
            <person name="Tang L."/>
            <person name="Weissenberger G."/>
            <person name="Zhu Y."/>
            <person name="Hemphill L."/>
            <person name="Shang Y."/>
            <person name="Youmans B."/>
            <person name="Ayvaz T."/>
            <person name="Ross M."/>
            <person name="Santibanez J."/>
            <person name="Aqrawi P."/>
            <person name="Gross S."/>
            <person name="Joshi V."/>
            <person name="Fowler G."/>
            <person name="Nazareth L."/>
            <person name="Reid J."/>
            <person name="Worley K."/>
            <person name="Petrosino J."/>
            <person name="Highlander S."/>
            <person name="Gibbs R."/>
        </authorList>
    </citation>
    <scope>NUCLEOTIDE SEQUENCE [LARGE SCALE GENOMIC DNA]</scope>
    <source>
        <strain evidence="10 11">DSM 2778</strain>
    </source>
</reference>
<comment type="subcellular location">
    <subcellularLocation>
        <location evidence="1">Cell membrane</location>
        <topology evidence="1">Multi-pass membrane protein</topology>
    </subcellularLocation>
</comment>
<dbReference type="AlphaFoldDB" id="F5RL33"/>
<comment type="caution">
    <text evidence="10">The sequence shown here is derived from an EMBL/GenBank/DDBJ whole genome shotgun (WGS) entry which is preliminary data.</text>
</comment>
<feature type="transmembrane region" description="Helical" evidence="7">
    <location>
        <begin position="338"/>
        <end position="356"/>
    </location>
</feature>
<evidence type="ECO:0000256" key="2">
    <source>
        <dbReference type="ARBA" id="ARBA00022475"/>
    </source>
</evidence>
<feature type="transmembrane region" description="Helical" evidence="7">
    <location>
        <begin position="368"/>
        <end position="391"/>
    </location>
</feature>
<evidence type="ECO:0000259" key="8">
    <source>
        <dbReference type="Pfam" id="PF06738"/>
    </source>
</evidence>
<dbReference type="GO" id="GO:0005886">
    <property type="term" value="C:plasma membrane"/>
    <property type="evidence" value="ECO:0007669"/>
    <property type="project" value="UniProtKB-SubCell"/>
</dbReference>
<feature type="transmembrane region" description="Helical" evidence="7">
    <location>
        <begin position="256"/>
        <end position="277"/>
    </location>
</feature>
<dbReference type="HOGENOM" id="CLU_027127_1_0_9"/>
<evidence type="ECO:0000259" key="9">
    <source>
        <dbReference type="Pfam" id="PF12821"/>
    </source>
</evidence>
<keyword evidence="11" id="KW-1185">Reference proteome</keyword>
<dbReference type="eggNOG" id="COG2966">
    <property type="taxonomic scope" value="Bacteria"/>
</dbReference>
<dbReference type="eggNOG" id="COG3610">
    <property type="taxonomic scope" value="Bacteria"/>
</dbReference>
<dbReference type="GO" id="GO:0015744">
    <property type="term" value="P:succinate transport"/>
    <property type="evidence" value="ECO:0007669"/>
    <property type="project" value="TreeGrafter"/>
</dbReference>
<feature type="transmembrane region" description="Helical" evidence="7">
    <location>
        <begin position="289"/>
        <end position="307"/>
    </location>
</feature>
<dbReference type="Pfam" id="PF12821">
    <property type="entry name" value="ThrE_2"/>
    <property type="match status" value="1"/>
</dbReference>
<feature type="transmembrane region" description="Helical" evidence="7">
    <location>
        <begin position="314"/>
        <end position="332"/>
    </location>
</feature>
<evidence type="ECO:0000313" key="11">
    <source>
        <dbReference type="Proteomes" id="UP000004067"/>
    </source>
</evidence>
<feature type="transmembrane region" description="Helical" evidence="7">
    <location>
        <begin position="411"/>
        <end position="429"/>
    </location>
</feature>
<feature type="domain" description="Threonine/Serine exporter ThrE" evidence="9">
    <location>
        <begin position="293"/>
        <end position="427"/>
    </location>
</feature>
<dbReference type="Pfam" id="PF06738">
    <property type="entry name" value="ThrE"/>
    <property type="match status" value="1"/>
</dbReference>
<dbReference type="InterPro" id="IPR024528">
    <property type="entry name" value="ThrE_2"/>
</dbReference>
<accession>F5RL33</accession>
<evidence type="ECO:0000256" key="6">
    <source>
        <dbReference type="ARBA" id="ARBA00034125"/>
    </source>
</evidence>
<keyword evidence="3 7" id="KW-0812">Transmembrane</keyword>
<dbReference type="GO" id="GO:0022857">
    <property type="term" value="F:transmembrane transporter activity"/>
    <property type="evidence" value="ECO:0007669"/>
    <property type="project" value="InterPro"/>
</dbReference>
<name>F5RL33_9FIRM</name>
<feature type="domain" description="Threonine/serine exporter-like N-terminal" evidence="8">
    <location>
        <begin position="33"/>
        <end position="271"/>
    </location>
</feature>
<gene>
    <name evidence="10" type="ORF">HMPREF9081_0999</name>
</gene>
<evidence type="ECO:0000256" key="7">
    <source>
        <dbReference type="SAM" id="Phobius"/>
    </source>
</evidence>
<evidence type="ECO:0000313" key="10">
    <source>
        <dbReference type="EMBL" id="EGK60619.1"/>
    </source>
</evidence>
<organism evidence="10 11">
    <name type="scientific">Centipeda periodontii DSM 2778</name>
    <dbReference type="NCBI Taxonomy" id="888060"/>
    <lineage>
        <taxon>Bacteria</taxon>
        <taxon>Bacillati</taxon>
        <taxon>Bacillota</taxon>
        <taxon>Negativicutes</taxon>
        <taxon>Selenomonadales</taxon>
        <taxon>Selenomonadaceae</taxon>
        <taxon>Centipeda</taxon>
    </lineage>
</organism>